<dbReference type="Gene3D" id="3.40.30.10">
    <property type="entry name" value="Glutaredoxin"/>
    <property type="match status" value="1"/>
</dbReference>
<dbReference type="Proteomes" id="UP000199071">
    <property type="component" value="Unassembled WGS sequence"/>
</dbReference>
<dbReference type="RefSeq" id="WP_090874595.1">
    <property type="nucleotide sequence ID" value="NZ_FMXQ01000001.1"/>
</dbReference>
<feature type="signal peptide" evidence="1">
    <location>
        <begin position="1"/>
        <end position="26"/>
    </location>
</feature>
<gene>
    <name evidence="2" type="ORF">SAMN02982931_00483</name>
</gene>
<evidence type="ECO:0000256" key="1">
    <source>
        <dbReference type="SAM" id="SignalP"/>
    </source>
</evidence>
<reference evidence="2 3" key="1">
    <citation type="submission" date="2016-10" db="EMBL/GenBank/DDBJ databases">
        <authorList>
            <person name="de Groot N.N."/>
        </authorList>
    </citation>
    <scope>NUCLEOTIDE SEQUENCE [LARGE SCALE GENOMIC DNA]</scope>
    <source>
        <strain evidence="2 3">ATCC 35022</strain>
    </source>
</reference>
<keyword evidence="3" id="KW-1185">Reference proteome</keyword>
<keyword evidence="1" id="KW-0732">Signal</keyword>
<protein>
    <recommendedName>
        <fullName evidence="4">DUF1223 domain-containing protein</fullName>
    </recommendedName>
</protein>
<evidence type="ECO:0000313" key="3">
    <source>
        <dbReference type="Proteomes" id="UP000199071"/>
    </source>
</evidence>
<dbReference type="AlphaFoldDB" id="A0A1G6ADJ9"/>
<dbReference type="InterPro" id="IPR010634">
    <property type="entry name" value="DUF1223"/>
</dbReference>
<dbReference type="STRING" id="665467.SAMN02982931_00483"/>
<dbReference type="InterPro" id="IPR036249">
    <property type="entry name" value="Thioredoxin-like_sf"/>
</dbReference>
<dbReference type="PANTHER" id="PTHR36057:SF1">
    <property type="entry name" value="LIPOPROTEIN LIPID ATTACHMENT SITE-LIKE PROTEIN, PUTATIVE (DUF1223)-RELATED"/>
    <property type="match status" value="1"/>
</dbReference>
<feature type="chain" id="PRO_5011477610" description="DUF1223 domain-containing protein" evidence="1">
    <location>
        <begin position="27"/>
        <end position="248"/>
    </location>
</feature>
<evidence type="ECO:0008006" key="4">
    <source>
        <dbReference type="Google" id="ProtNLM"/>
    </source>
</evidence>
<dbReference type="Pfam" id="PF06764">
    <property type="entry name" value="DUF1223"/>
    <property type="match status" value="1"/>
</dbReference>
<dbReference type="SUPFAM" id="SSF52833">
    <property type="entry name" value="Thioredoxin-like"/>
    <property type="match status" value="1"/>
</dbReference>
<accession>A0A1G6ADJ9</accession>
<name>A0A1G6ADJ9_9HYPH</name>
<dbReference type="EMBL" id="FMXQ01000001">
    <property type="protein sequence ID" value="SDB06491.1"/>
    <property type="molecule type" value="Genomic_DNA"/>
</dbReference>
<dbReference type="PANTHER" id="PTHR36057">
    <property type="match status" value="1"/>
</dbReference>
<dbReference type="OrthoDB" id="9808254at2"/>
<sequence>MTATARAIATVILSASLSAGAMPAFADTRAVVELFTSQGCSSCPPADELLAEYAARDDVLALSFPVDYWDYLGWKDTLASHENTERQRAYATARGDRQVYTPQVIVNGVEHMVGSSKAKIDNAIATMDGALSVPITMTAGSDATTVTIGAANNSTPDKGMIWLAMYDDPVTVPIGRGENTGKSITYTNVVRKLRPIAMWKGEEMTVELPKSELVHADVSRCAVILQTELPDGLPGPILGAAAIDYPAM</sequence>
<proteinExistence type="predicted"/>
<organism evidence="2 3">
    <name type="scientific">Bauldia litoralis</name>
    <dbReference type="NCBI Taxonomy" id="665467"/>
    <lineage>
        <taxon>Bacteria</taxon>
        <taxon>Pseudomonadati</taxon>
        <taxon>Pseudomonadota</taxon>
        <taxon>Alphaproteobacteria</taxon>
        <taxon>Hyphomicrobiales</taxon>
        <taxon>Kaistiaceae</taxon>
        <taxon>Bauldia</taxon>
    </lineage>
</organism>
<evidence type="ECO:0000313" key="2">
    <source>
        <dbReference type="EMBL" id="SDB06491.1"/>
    </source>
</evidence>